<evidence type="ECO:0000313" key="1">
    <source>
        <dbReference type="EMBL" id="KRH72461.1"/>
    </source>
</evidence>
<dbReference type="SMR" id="A0A0R0KZB3"/>
<sequence length="121" mass="14278">MKIKISRGVVSQGNGFASKFVMADKKMDNKIPMVTKKEGFLHKNHVDDVESKRQLLKQQMLFNQQRDIQELKHTIHTTKASMQFLQMKFHEEFSNLVLEENRKLYNQVQDLKGKFLIGWLL</sequence>
<dbReference type="EMBL" id="CM000835">
    <property type="protein sequence ID" value="KRH72461.1"/>
    <property type="molecule type" value="Genomic_DNA"/>
</dbReference>
<proteinExistence type="predicted"/>
<dbReference type="Proteomes" id="UP000008827">
    <property type="component" value="Chromosome 2"/>
</dbReference>
<dbReference type="STRING" id="3847.A0A0R0KZB3"/>
<organism evidence="1">
    <name type="scientific">Glycine max</name>
    <name type="common">Soybean</name>
    <name type="synonym">Glycine hispida</name>
    <dbReference type="NCBI Taxonomy" id="3847"/>
    <lineage>
        <taxon>Eukaryota</taxon>
        <taxon>Viridiplantae</taxon>
        <taxon>Streptophyta</taxon>
        <taxon>Embryophyta</taxon>
        <taxon>Tracheophyta</taxon>
        <taxon>Spermatophyta</taxon>
        <taxon>Magnoliopsida</taxon>
        <taxon>eudicotyledons</taxon>
        <taxon>Gunneridae</taxon>
        <taxon>Pentapetalae</taxon>
        <taxon>rosids</taxon>
        <taxon>fabids</taxon>
        <taxon>Fabales</taxon>
        <taxon>Fabaceae</taxon>
        <taxon>Papilionoideae</taxon>
        <taxon>50 kb inversion clade</taxon>
        <taxon>NPAAA clade</taxon>
        <taxon>indigoferoid/millettioid clade</taxon>
        <taxon>Phaseoleae</taxon>
        <taxon>Glycine</taxon>
        <taxon>Glycine subgen. Soja</taxon>
    </lineage>
</organism>
<gene>
    <name evidence="1" type="ORF">GLYMA_02G214200</name>
</gene>
<protein>
    <submittedName>
        <fullName evidence="1 2">Uncharacterized protein</fullName>
    </submittedName>
</protein>
<reference evidence="2" key="2">
    <citation type="submission" date="2018-02" db="UniProtKB">
        <authorList>
            <consortium name="EnsemblPlants"/>
        </authorList>
    </citation>
    <scope>IDENTIFICATION</scope>
    <source>
        <strain evidence="2">Williams 82</strain>
    </source>
</reference>
<evidence type="ECO:0000313" key="3">
    <source>
        <dbReference type="Proteomes" id="UP000008827"/>
    </source>
</evidence>
<keyword evidence="3" id="KW-1185">Reference proteome</keyword>
<dbReference type="InParanoid" id="A0A0R0KZB3"/>
<dbReference type="PaxDb" id="3847-GLYMA06G21430.1"/>
<dbReference type="Gramene" id="KRH72461">
    <property type="protein sequence ID" value="KRH72461"/>
    <property type="gene ID" value="GLYMA_02G214200"/>
</dbReference>
<dbReference type="AlphaFoldDB" id="A0A0R0KZB3"/>
<reference evidence="1" key="3">
    <citation type="submission" date="2018-07" db="EMBL/GenBank/DDBJ databases">
        <title>WGS assembly of Glycine max.</title>
        <authorList>
            <person name="Schmutz J."/>
            <person name="Cannon S."/>
            <person name="Schlueter J."/>
            <person name="Ma J."/>
            <person name="Mitros T."/>
            <person name="Nelson W."/>
            <person name="Hyten D."/>
            <person name="Song Q."/>
            <person name="Thelen J."/>
            <person name="Cheng J."/>
            <person name="Xu D."/>
            <person name="Hellsten U."/>
            <person name="May G."/>
            <person name="Yu Y."/>
            <person name="Sakurai T."/>
            <person name="Umezawa T."/>
            <person name="Bhattacharyya M."/>
            <person name="Sandhu D."/>
            <person name="Valliyodan B."/>
            <person name="Lindquist E."/>
            <person name="Peto M."/>
            <person name="Grant D."/>
            <person name="Shu S."/>
            <person name="Goodstein D."/>
            <person name="Barry K."/>
            <person name="Futrell-Griggs M."/>
            <person name="Abernathy B."/>
            <person name="Du J."/>
            <person name="Tian Z."/>
            <person name="Zhu L."/>
            <person name="Gill N."/>
            <person name="Joshi T."/>
            <person name="Libault M."/>
            <person name="Sethuraman A."/>
            <person name="Zhang X."/>
            <person name="Shinozaki K."/>
            <person name="Nguyen H."/>
            <person name="Wing R."/>
            <person name="Cregan P."/>
            <person name="Specht J."/>
            <person name="Grimwood J."/>
            <person name="Rokhsar D."/>
            <person name="Stacey G."/>
            <person name="Shoemaker R."/>
            <person name="Jackson S."/>
        </authorList>
    </citation>
    <scope>NUCLEOTIDE SEQUENCE</scope>
    <source>
        <tissue evidence="1">Callus</tissue>
    </source>
</reference>
<reference evidence="1 2" key="1">
    <citation type="journal article" date="2010" name="Nature">
        <title>Genome sequence of the palaeopolyploid soybean.</title>
        <authorList>
            <person name="Schmutz J."/>
            <person name="Cannon S.B."/>
            <person name="Schlueter J."/>
            <person name="Ma J."/>
            <person name="Mitros T."/>
            <person name="Nelson W."/>
            <person name="Hyten D.L."/>
            <person name="Song Q."/>
            <person name="Thelen J.J."/>
            <person name="Cheng J."/>
            <person name="Xu D."/>
            <person name="Hellsten U."/>
            <person name="May G.D."/>
            <person name="Yu Y."/>
            <person name="Sakurai T."/>
            <person name="Umezawa T."/>
            <person name="Bhattacharyya M.K."/>
            <person name="Sandhu D."/>
            <person name="Valliyodan B."/>
            <person name="Lindquist E."/>
            <person name="Peto M."/>
            <person name="Grant D."/>
            <person name="Shu S."/>
            <person name="Goodstein D."/>
            <person name="Barry K."/>
            <person name="Futrell-Griggs M."/>
            <person name="Abernathy B."/>
            <person name="Du J."/>
            <person name="Tian Z."/>
            <person name="Zhu L."/>
            <person name="Gill N."/>
            <person name="Joshi T."/>
            <person name="Libault M."/>
            <person name="Sethuraman A."/>
            <person name="Zhang X.-C."/>
            <person name="Shinozaki K."/>
            <person name="Nguyen H.T."/>
            <person name="Wing R.A."/>
            <person name="Cregan P."/>
            <person name="Specht J."/>
            <person name="Grimwood J."/>
            <person name="Rokhsar D."/>
            <person name="Stacey G."/>
            <person name="Shoemaker R.C."/>
            <person name="Jackson S.A."/>
        </authorList>
    </citation>
    <scope>NUCLEOTIDE SEQUENCE</scope>
    <source>
        <strain evidence="2">cv. Williams 82</strain>
        <tissue evidence="1">Callus</tissue>
    </source>
</reference>
<name>A0A0R0KZB3_SOYBN</name>
<accession>A0A0R0KZB3</accession>
<dbReference type="EnsemblPlants" id="KRH72461">
    <property type="protein sequence ID" value="KRH72461"/>
    <property type="gene ID" value="GLYMA_02G214200"/>
</dbReference>
<evidence type="ECO:0000313" key="2">
    <source>
        <dbReference type="EnsemblPlants" id="KRH72461"/>
    </source>
</evidence>